<dbReference type="STRING" id="1123029.SAMN02745172_02879"/>
<name>A0A1M7ZMU1_9HYPH</name>
<dbReference type="Proteomes" id="UP000186406">
    <property type="component" value="Unassembled WGS sequence"/>
</dbReference>
<dbReference type="EMBL" id="FRXO01000005">
    <property type="protein sequence ID" value="SHO66224.1"/>
    <property type="molecule type" value="Genomic_DNA"/>
</dbReference>
<dbReference type="AlphaFoldDB" id="A0A1M7ZMU1"/>
<sequence>MATLLIAAGRLTRAAFGGRAGRDRDEHRRVFRDFAAGLGAVLAPRRSAARVRAVAP</sequence>
<gene>
    <name evidence="1" type="ORF">SAMN02745172_02879</name>
</gene>
<reference evidence="1 2" key="1">
    <citation type="submission" date="2016-12" db="EMBL/GenBank/DDBJ databases">
        <authorList>
            <person name="Song W.-J."/>
            <person name="Kurnit D.M."/>
        </authorList>
    </citation>
    <scope>NUCLEOTIDE SEQUENCE [LARGE SCALE GENOMIC DNA]</scope>
    <source>
        <strain evidence="1 2">DSM 19599</strain>
    </source>
</reference>
<dbReference type="RefSeq" id="WP_175563705.1">
    <property type="nucleotide sequence ID" value="NZ_FRXO01000005.1"/>
</dbReference>
<evidence type="ECO:0000313" key="2">
    <source>
        <dbReference type="Proteomes" id="UP000186406"/>
    </source>
</evidence>
<protein>
    <submittedName>
        <fullName evidence="1">Uncharacterized protein</fullName>
    </submittedName>
</protein>
<keyword evidence="2" id="KW-1185">Reference proteome</keyword>
<evidence type="ECO:0000313" key="1">
    <source>
        <dbReference type="EMBL" id="SHO66224.1"/>
    </source>
</evidence>
<accession>A0A1M7ZMU1</accession>
<proteinExistence type="predicted"/>
<organism evidence="1 2">
    <name type="scientific">Pseudoxanthobacter soli DSM 19599</name>
    <dbReference type="NCBI Taxonomy" id="1123029"/>
    <lineage>
        <taxon>Bacteria</taxon>
        <taxon>Pseudomonadati</taxon>
        <taxon>Pseudomonadota</taxon>
        <taxon>Alphaproteobacteria</taxon>
        <taxon>Hyphomicrobiales</taxon>
        <taxon>Segnochrobactraceae</taxon>
        <taxon>Pseudoxanthobacter</taxon>
    </lineage>
</organism>